<keyword evidence="1" id="KW-0472">Membrane</keyword>
<evidence type="ECO:0000313" key="4">
    <source>
        <dbReference type="Proteomes" id="UP000237923"/>
    </source>
</evidence>
<organism evidence="3 4">
    <name type="scientific">Leuconostoc suionicum</name>
    <dbReference type="NCBI Taxonomy" id="1511761"/>
    <lineage>
        <taxon>Bacteria</taxon>
        <taxon>Bacillati</taxon>
        <taxon>Bacillota</taxon>
        <taxon>Bacilli</taxon>
        <taxon>Lactobacillales</taxon>
        <taxon>Lactobacillaceae</taxon>
        <taxon>Leuconostoc</taxon>
    </lineage>
</organism>
<protein>
    <recommendedName>
        <fullName evidence="6">Tellurite resistance protein</fullName>
    </recommendedName>
</protein>
<reference evidence="3 4" key="2">
    <citation type="submission" date="2018-02" db="EMBL/GenBank/DDBJ databases">
        <authorList>
            <person name="Cohen D.B."/>
            <person name="Kent A.D."/>
        </authorList>
    </citation>
    <scope>NUCLEOTIDE SEQUENCE [LARGE SCALE GENOMIC DNA]</scope>
    <source>
        <strain evidence="3 4">CECT 9216</strain>
    </source>
</reference>
<dbReference type="Proteomes" id="UP000237923">
    <property type="component" value="Unassembled WGS sequence"/>
</dbReference>
<dbReference type="Proteomes" id="UP000239237">
    <property type="component" value="Unassembled WGS sequence"/>
</dbReference>
<dbReference type="EMBL" id="OKQU01000002">
    <property type="protein sequence ID" value="SPE09346.1"/>
    <property type="molecule type" value="Genomic_DNA"/>
</dbReference>
<evidence type="ECO:0000313" key="2">
    <source>
        <dbReference type="EMBL" id="SPD93690.1"/>
    </source>
</evidence>
<accession>A0A2N9KET5</accession>
<keyword evidence="1" id="KW-1133">Transmembrane helix</keyword>
<evidence type="ECO:0000256" key="1">
    <source>
        <dbReference type="SAM" id="Phobius"/>
    </source>
</evidence>
<name>A0A2N9KET5_9LACO</name>
<evidence type="ECO:0000313" key="5">
    <source>
        <dbReference type="Proteomes" id="UP000239237"/>
    </source>
</evidence>
<gene>
    <name evidence="2" type="ORF">LES8486_01349</name>
    <name evidence="3" type="ORF">LES9216_01496</name>
</gene>
<proteinExistence type="predicted"/>
<feature type="transmembrane region" description="Helical" evidence="1">
    <location>
        <begin position="12"/>
        <end position="32"/>
    </location>
</feature>
<dbReference type="EMBL" id="OKQR01000002">
    <property type="protein sequence ID" value="SPD93690.1"/>
    <property type="molecule type" value="Genomic_DNA"/>
</dbReference>
<feature type="transmembrane region" description="Helical" evidence="1">
    <location>
        <begin position="116"/>
        <end position="134"/>
    </location>
</feature>
<keyword evidence="5" id="KW-1185">Reference proteome</keyword>
<dbReference type="RefSeq" id="WP_105299760.1">
    <property type="nucleotide sequence ID" value="NZ_CAURUR010000004.1"/>
</dbReference>
<keyword evidence="1" id="KW-0812">Transmembrane</keyword>
<dbReference type="AlphaFoldDB" id="A0A2N9KET5"/>
<feature type="transmembrane region" description="Helical" evidence="1">
    <location>
        <begin position="44"/>
        <end position="68"/>
    </location>
</feature>
<reference evidence="2 5" key="1">
    <citation type="submission" date="2018-02" db="EMBL/GenBank/DDBJ databases">
        <authorList>
            <person name="Rodrigo-Torres L."/>
            <person name="Arahal R. D."/>
            <person name="Lucena T."/>
        </authorList>
    </citation>
    <scope>NUCLEOTIDE SEQUENCE [LARGE SCALE GENOMIC DNA]</scope>
    <source>
        <strain evidence="2 5">CECT 8486</strain>
    </source>
</reference>
<evidence type="ECO:0000313" key="3">
    <source>
        <dbReference type="EMBL" id="SPE09346.1"/>
    </source>
</evidence>
<sequence>MLIRDMVRTKPISWLLFIFGSDIMMTYGLLLYHGSTRFNPMRDYITILKFVSIDLVSFVFIMLFFDWLHVKFFQDGSENLLDKVLRIGGNTMAAYFGWFAIGFVLLQLFSNFQAKQFWLLTFVSAILAIMNWLLRRVTPVKFQLNPMGADDN</sequence>
<feature type="transmembrane region" description="Helical" evidence="1">
    <location>
        <begin position="89"/>
        <end position="110"/>
    </location>
</feature>
<evidence type="ECO:0008006" key="6">
    <source>
        <dbReference type="Google" id="ProtNLM"/>
    </source>
</evidence>